<dbReference type="InterPro" id="IPR012337">
    <property type="entry name" value="RNaseH-like_sf"/>
</dbReference>
<dbReference type="InterPro" id="IPR036397">
    <property type="entry name" value="RNaseH_sf"/>
</dbReference>
<gene>
    <name evidence="2" type="ORF">LEP1GSC059_2642</name>
</gene>
<dbReference type="EMBL" id="AKWY02000021">
    <property type="protein sequence ID" value="EQA71498.1"/>
    <property type="molecule type" value="Genomic_DNA"/>
</dbReference>
<feature type="domain" description="Integrase catalytic" evidence="1">
    <location>
        <begin position="96"/>
        <end position="221"/>
    </location>
</feature>
<dbReference type="SUPFAM" id="SSF53098">
    <property type="entry name" value="Ribonuclease H-like"/>
    <property type="match status" value="1"/>
</dbReference>
<evidence type="ECO:0000313" key="2">
    <source>
        <dbReference type="EMBL" id="EQA71498.1"/>
    </source>
</evidence>
<proteinExistence type="predicted"/>
<organism evidence="2 3">
    <name type="scientific">Leptospira noguchii serovar Panama str. CZ214</name>
    <dbReference type="NCBI Taxonomy" id="1001595"/>
    <lineage>
        <taxon>Bacteria</taxon>
        <taxon>Pseudomonadati</taxon>
        <taxon>Spirochaetota</taxon>
        <taxon>Spirochaetia</taxon>
        <taxon>Leptospirales</taxon>
        <taxon>Leptospiraceae</taxon>
        <taxon>Leptospira</taxon>
    </lineage>
</organism>
<dbReference type="Pfam" id="PF13276">
    <property type="entry name" value="HTH_21"/>
    <property type="match status" value="1"/>
</dbReference>
<dbReference type="GO" id="GO:0015074">
    <property type="term" value="P:DNA integration"/>
    <property type="evidence" value="ECO:0007669"/>
    <property type="project" value="InterPro"/>
</dbReference>
<sequence length="221" mass="26424">MLIKPKLGERKSCRLLKESRTGFRNRFKFFDKDKELKERIRELAYKYKRAGYRQIHDFIRKEERVNHKRIYRLYVELSLKYRIKQRRKRLPLPTVPKLLPGAFGERWSMDFMSDSLYSGRRFRILNIIDDYGRLAIATQPEFSIPSERVVRILNEVIEVYGLPKQIVVDNGPEFTSRSFLKWTQEKGIDIHFTTPGKPTENAFIESFNGKMRNECLNEKLV</sequence>
<accession>T0FE54</accession>
<dbReference type="Pfam" id="PF00665">
    <property type="entry name" value="rve"/>
    <property type="match status" value="1"/>
</dbReference>
<protein>
    <submittedName>
        <fullName evidence="2">Integrase core domain protein</fullName>
    </submittedName>
</protein>
<dbReference type="PANTHER" id="PTHR47515:SF1">
    <property type="entry name" value="BLR2054 PROTEIN"/>
    <property type="match status" value="1"/>
</dbReference>
<dbReference type="AlphaFoldDB" id="T0FE54"/>
<reference evidence="2 3" key="1">
    <citation type="submission" date="2013-05" db="EMBL/GenBank/DDBJ databases">
        <authorList>
            <person name="Harkins D.M."/>
            <person name="Durkin A.S."/>
            <person name="Brinkac L.M."/>
            <person name="Haft D.H."/>
            <person name="Selengut J.D."/>
            <person name="Sanka R."/>
            <person name="DePew J."/>
            <person name="Purushe J."/>
            <person name="Hartskeerl R.A."/>
            <person name="Ahmed A."/>
            <person name="van der Linden H."/>
            <person name="Goris M.G.A."/>
            <person name="Vinetz J.M."/>
            <person name="Sutton G.G."/>
            <person name="Nierman W.C."/>
            <person name="Fouts D.E."/>
        </authorList>
    </citation>
    <scope>NUCLEOTIDE SEQUENCE [LARGE SCALE GENOMIC DNA]</scope>
    <source>
        <strain evidence="2 3">CZ214</strain>
    </source>
</reference>
<dbReference type="InterPro" id="IPR001584">
    <property type="entry name" value="Integrase_cat-core"/>
</dbReference>
<dbReference type="Proteomes" id="UP000015442">
    <property type="component" value="Unassembled WGS sequence"/>
</dbReference>
<evidence type="ECO:0000313" key="3">
    <source>
        <dbReference type="Proteomes" id="UP000015442"/>
    </source>
</evidence>
<dbReference type="Gene3D" id="3.30.420.10">
    <property type="entry name" value="Ribonuclease H-like superfamily/Ribonuclease H"/>
    <property type="match status" value="1"/>
</dbReference>
<dbReference type="GO" id="GO:0003676">
    <property type="term" value="F:nucleic acid binding"/>
    <property type="evidence" value="ECO:0007669"/>
    <property type="project" value="InterPro"/>
</dbReference>
<dbReference type="PANTHER" id="PTHR47515">
    <property type="entry name" value="LOW CALCIUM RESPONSE LOCUS PROTEIN T"/>
    <property type="match status" value="1"/>
</dbReference>
<name>T0FE54_9LEPT</name>
<evidence type="ECO:0000259" key="1">
    <source>
        <dbReference type="PROSITE" id="PS50994"/>
    </source>
</evidence>
<dbReference type="InterPro" id="IPR025948">
    <property type="entry name" value="HTH-like_dom"/>
</dbReference>
<comment type="caution">
    <text evidence="2">The sequence shown here is derived from an EMBL/GenBank/DDBJ whole genome shotgun (WGS) entry which is preliminary data.</text>
</comment>
<dbReference type="PROSITE" id="PS50994">
    <property type="entry name" value="INTEGRASE"/>
    <property type="match status" value="1"/>
</dbReference>